<evidence type="ECO:0000313" key="2">
    <source>
        <dbReference type="EMBL" id="KAK6315742.1"/>
    </source>
</evidence>
<feature type="compositionally biased region" description="Polar residues" evidence="1">
    <location>
        <begin position="244"/>
        <end position="263"/>
    </location>
</feature>
<feature type="region of interest" description="Disordered" evidence="1">
    <location>
        <begin position="239"/>
        <end position="381"/>
    </location>
</feature>
<feature type="region of interest" description="Disordered" evidence="1">
    <location>
        <begin position="44"/>
        <end position="171"/>
    </location>
</feature>
<evidence type="ECO:0000256" key="1">
    <source>
        <dbReference type="SAM" id="MobiDB-lite"/>
    </source>
</evidence>
<protein>
    <recommendedName>
        <fullName evidence="4">Secreted phosphoprotein 1</fullName>
    </recommendedName>
</protein>
<sequence>MLYGDHKMLSCGFSEDQVQIHIVTMKAAIVFVLLFATVLCRPVKRSSSSSSESSEEVVKPAPVLRKAPAELPQVASVQNVGAGTASDESSDEDETEGADPTSDPTADSTASTDSADSDESKDSTDSDETEESESGEADTTAAPPTAEPTVEPTLAPTEAPIYDDGRGDSMGYPGDYKKSIIYVDTNNIEKGPSTYKSYGKMDEGMYAGKKVSVYNTGLGNEIEKTLKVFKALQVHDFMEEDTSTPEVESQGLDASSGTAQEPSLRQAHIDKASQDSGPHESPESQGAESLEEEEAESASTSASDATSESTSSASSNGTSESTSASDETDSSNSSEEATATPGAADSDSAGSDESQESDSDSAEEAVTEAAITTDAPVVINA</sequence>
<accession>A0AAN8R6V8</accession>
<feature type="compositionally biased region" description="Low complexity" evidence="1">
    <location>
        <begin position="98"/>
        <end position="114"/>
    </location>
</feature>
<dbReference type="Proteomes" id="UP001356427">
    <property type="component" value="Unassembled WGS sequence"/>
</dbReference>
<dbReference type="GO" id="GO:0001503">
    <property type="term" value="P:ossification"/>
    <property type="evidence" value="ECO:0007669"/>
    <property type="project" value="InterPro"/>
</dbReference>
<comment type="caution">
    <text evidence="2">The sequence shown here is derived from an EMBL/GenBank/DDBJ whole genome shotgun (WGS) entry which is preliminary data.</text>
</comment>
<feature type="compositionally biased region" description="Acidic residues" evidence="1">
    <location>
        <begin position="125"/>
        <end position="136"/>
    </location>
</feature>
<feature type="compositionally biased region" description="Acidic residues" evidence="1">
    <location>
        <begin position="353"/>
        <end position="366"/>
    </location>
</feature>
<keyword evidence="3" id="KW-1185">Reference proteome</keyword>
<dbReference type="PANTHER" id="PTHR10607:SF1">
    <property type="entry name" value="OSTEOPONTIN"/>
    <property type="match status" value="1"/>
</dbReference>
<gene>
    <name evidence="2" type="ORF">J4Q44_G00132660</name>
</gene>
<feature type="compositionally biased region" description="Low complexity" evidence="1">
    <location>
        <begin position="137"/>
        <end position="160"/>
    </location>
</feature>
<feature type="compositionally biased region" description="Low complexity" evidence="1">
    <location>
        <begin position="297"/>
        <end position="352"/>
    </location>
</feature>
<reference evidence="2 3" key="1">
    <citation type="submission" date="2021-04" db="EMBL/GenBank/DDBJ databases">
        <authorList>
            <person name="De Guttry C."/>
            <person name="Zahm M."/>
            <person name="Klopp C."/>
            <person name="Cabau C."/>
            <person name="Louis A."/>
            <person name="Berthelot C."/>
            <person name="Parey E."/>
            <person name="Roest Crollius H."/>
            <person name="Montfort J."/>
            <person name="Robinson-Rechavi M."/>
            <person name="Bucao C."/>
            <person name="Bouchez O."/>
            <person name="Gislard M."/>
            <person name="Lluch J."/>
            <person name="Milhes M."/>
            <person name="Lampietro C."/>
            <person name="Lopez Roques C."/>
            <person name="Donnadieu C."/>
            <person name="Braasch I."/>
            <person name="Desvignes T."/>
            <person name="Postlethwait J."/>
            <person name="Bobe J."/>
            <person name="Wedekind C."/>
            <person name="Guiguen Y."/>
        </authorList>
    </citation>
    <scope>NUCLEOTIDE SEQUENCE [LARGE SCALE GENOMIC DNA]</scope>
    <source>
        <strain evidence="2">Cs_M1</strain>
        <tissue evidence="2">Blood</tissue>
    </source>
</reference>
<feature type="compositionally biased region" description="Acidic residues" evidence="1">
    <location>
        <begin position="88"/>
        <end position="97"/>
    </location>
</feature>
<organism evidence="2 3">
    <name type="scientific">Coregonus suidteri</name>
    <dbReference type="NCBI Taxonomy" id="861788"/>
    <lineage>
        <taxon>Eukaryota</taxon>
        <taxon>Metazoa</taxon>
        <taxon>Chordata</taxon>
        <taxon>Craniata</taxon>
        <taxon>Vertebrata</taxon>
        <taxon>Euteleostomi</taxon>
        <taxon>Actinopterygii</taxon>
        <taxon>Neopterygii</taxon>
        <taxon>Teleostei</taxon>
        <taxon>Protacanthopterygii</taxon>
        <taxon>Salmoniformes</taxon>
        <taxon>Salmonidae</taxon>
        <taxon>Coregoninae</taxon>
        <taxon>Coregonus</taxon>
    </lineage>
</organism>
<dbReference type="EMBL" id="JAGTTL010000011">
    <property type="protein sequence ID" value="KAK6315742.1"/>
    <property type="molecule type" value="Genomic_DNA"/>
</dbReference>
<dbReference type="GO" id="GO:0007155">
    <property type="term" value="P:cell adhesion"/>
    <property type="evidence" value="ECO:0007669"/>
    <property type="project" value="InterPro"/>
</dbReference>
<name>A0AAN8R6V8_9TELE</name>
<feature type="compositionally biased region" description="Basic and acidic residues" evidence="1">
    <location>
        <begin position="267"/>
        <end position="282"/>
    </location>
</feature>
<evidence type="ECO:0000313" key="3">
    <source>
        <dbReference type="Proteomes" id="UP001356427"/>
    </source>
</evidence>
<evidence type="ECO:0008006" key="4">
    <source>
        <dbReference type="Google" id="ProtNLM"/>
    </source>
</evidence>
<dbReference type="InterPro" id="IPR002038">
    <property type="entry name" value="Osteopontin"/>
</dbReference>
<dbReference type="AlphaFoldDB" id="A0AAN8R6V8"/>
<proteinExistence type="predicted"/>
<dbReference type="PANTHER" id="PTHR10607">
    <property type="entry name" value="OSTEOPONTIN"/>
    <property type="match status" value="1"/>
</dbReference>